<dbReference type="GO" id="GO:0022857">
    <property type="term" value="F:transmembrane transporter activity"/>
    <property type="evidence" value="ECO:0007669"/>
    <property type="project" value="InterPro"/>
</dbReference>
<sequence>MSTNQALEATPNRLKDGSVSFWGALAISFGNMAPAASVLFLPQAMAQYTGTAVPLAFVFAMIASFFTAVSILHFTRRYASAGAAYTFNSMAFHKVFGFLSGWMLSLAYGLALPSNLLVFGYFAQGFIAQAFGINVDWMIFSFFALIAVTVLVIRGIRASARTDLVLIILETSVIVLLSIIIIAKGGAAGNTLAVFLPGESPQSFIGIIFGMLYGVGAFAGFEASATVSEETKDRFRTIPAVIFTTLVLGGILYVLVSYAISIGYGLNHGKELASATLPMSTLATRFVGKWMALLVDFAGMTSALGVSLASANASVRVIYSMGRDGVLPSWFSAVHHKYFTPHHAAIVLSVLSALLLLCLGLVASPYPMGFSYLVAAADVLGLTLYVSVNLAWMRMWWKDEQHYKMSWLIGIIPSLLGVIVMGIPLLTTIYPIPAWPLNLVLYLTFIYIAIGIVLGFVTKKRDSNRLEHVDQALSVKEM</sequence>
<dbReference type="GO" id="GO:0005886">
    <property type="term" value="C:plasma membrane"/>
    <property type="evidence" value="ECO:0007669"/>
    <property type="project" value="UniProtKB-SubCell"/>
</dbReference>
<dbReference type="PANTHER" id="PTHR42770">
    <property type="entry name" value="AMINO ACID TRANSPORTER-RELATED"/>
    <property type="match status" value="1"/>
</dbReference>
<proteinExistence type="predicted"/>
<feature type="transmembrane region" description="Helical" evidence="6">
    <location>
        <begin position="95"/>
        <end position="123"/>
    </location>
</feature>
<dbReference type="Pfam" id="PF13520">
    <property type="entry name" value="AA_permease_2"/>
    <property type="match status" value="1"/>
</dbReference>
<keyword evidence="4 6" id="KW-1133">Transmembrane helix</keyword>
<reference evidence="7 8" key="1">
    <citation type="submission" date="2016-02" db="EMBL/GenBank/DDBJ databases">
        <title>Draft genome sequence of Acidibacillus ferrooxidans SLC66.</title>
        <authorList>
            <person name="Oliveira G."/>
            <person name="Nancucheo I."/>
            <person name="Dall'Agnol H."/>
            <person name="Johnson B."/>
            <person name="Oliveira R."/>
            <person name="Nunes G.L."/>
            <person name="Tzotzos G."/>
            <person name="Orellana S.C."/>
            <person name="Salim A.C."/>
            <person name="Araujo F.M."/>
        </authorList>
    </citation>
    <scope>NUCLEOTIDE SEQUENCE [LARGE SCALE GENOMIC DNA]</scope>
    <source>
        <strain evidence="7 8">SLC66</strain>
    </source>
</reference>
<feature type="transmembrane region" description="Helical" evidence="6">
    <location>
        <begin position="203"/>
        <end position="221"/>
    </location>
</feature>
<evidence type="ECO:0000313" key="8">
    <source>
        <dbReference type="Proteomes" id="UP000077421"/>
    </source>
</evidence>
<feature type="transmembrane region" description="Helical" evidence="6">
    <location>
        <begin position="286"/>
        <end position="311"/>
    </location>
</feature>
<evidence type="ECO:0008006" key="9">
    <source>
        <dbReference type="Google" id="ProtNLM"/>
    </source>
</evidence>
<dbReference type="InterPro" id="IPR050367">
    <property type="entry name" value="APC_superfamily"/>
</dbReference>
<comment type="subcellular location">
    <subcellularLocation>
        <location evidence="1">Cell membrane</location>
        <topology evidence="1">Multi-pass membrane protein</topology>
    </subcellularLocation>
</comment>
<accession>A0A853KBX3</accession>
<feature type="transmembrane region" description="Helical" evidence="6">
    <location>
        <begin position="405"/>
        <end position="427"/>
    </location>
</feature>
<feature type="transmembrane region" description="Helical" evidence="6">
    <location>
        <begin position="439"/>
        <end position="457"/>
    </location>
</feature>
<evidence type="ECO:0000256" key="2">
    <source>
        <dbReference type="ARBA" id="ARBA00022475"/>
    </source>
</evidence>
<gene>
    <name evidence="7" type="ORF">AYW79_04955</name>
</gene>
<feature type="transmembrane region" description="Helical" evidence="6">
    <location>
        <begin position="344"/>
        <end position="364"/>
    </location>
</feature>
<evidence type="ECO:0000256" key="5">
    <source>
        <dbReference type="ARBA" id="ARBA00023136"/>
    </source>
</evidence>
<evidence type="ECO:0000256" key="6">
    <source>
        <dbReference type="SAM" id="Phobius"/>
    </source>
</evidence>
<evidence type="ECO:0000256" key="3">
    <source>
        <dbReference type="ARBA" id="ARBA00022692"/>
    </source>
</evidence>
<name>A0A853KBX3_9BACL</name>
<feature type="transmembrane region" description="Helical" evidence="6">
    <location>
        <begin position="165"/>
        <end position="183"/>
    </location>
</feature>
<feature type="transmembrane region" description="Helical" evidence="6">
    <location>
        <begin position="370"/>
        <end position="393"/>
    </location>
</feature>
<feature type="transmembrane region" description="Helical" evidence="6">
    <location>
        <begin position="53"/>
        <end position="74"/>
    </location>
</feature>
<evidence type="ECO:0000256" key="1">
    <source>
        <dbReference type="ARBA" id="ARBA00004651"/>
    </source>
</evidence>
<dbReference type="RefSeq" id="WP_067562448.1">
    <property type="nucleotide sequence ID" value="NZ_LSUQ01000009.1"/>
</dbReference>
<keyword evidence="3 6" id="KW-0812">Transmembrane</keyword>
<keyword evidence="2" id="KW-1003">Cell membrane</keyword>
<feature type="transmembrane region" description="Helical" evidence="6">
    <location>
        <begin position="241"/>
        <end position="266"/>
    </location>
</feature>
<dbReference type="PANTHER" id="PTHR42770:SF11">
    <property type="entry name" value="INNER MEMBRANE TRANSPORT PROTEIN YBAT"/>
    <property type="match status" value="1"/>
</dbReference>
<dbReference type="InterPro" id="IPR002293">
    <property type="entry name" value="AA/rel_permease1"/>
</dbReference>
<feature type="transmembrane region" description="Helical" evidence="6">
    <location>
        <begin position="135"/>
        <end position="153"/>
    </location>
</feature>
<keyword evidence="5 6" id="KW-0472">Membrane</keyword>
<dbReference type="Proteomes" id="UP000077421">
    <property type="component" value="Unassembled WGS sequence"/>
</dbReference>
<feature type="transmembrane region" description="Helical" evidence="6">
    <location>
        <begin position="21"/>
        <end position="41"/>
    </location>
</feature>
<comment type="caution">
    <text evidence="7">The sequence shown here is derived from an EMBL/GenBank/DDBJ whole genome shotgun (WGS) entry which is preliminary data.</text>
</comment>
<protein>
    <recommendedName>
        <fullName evidence="9">Amino acid permease</fullName>
    </recommendedName>
</protein>
<dbReference type="Gene3D" id="1.20.1740.10">
    <property type="entry name" value="Amino acid/polyamine transporter I"/>
    <property type="match status" value="1"/>
</dbReference>
<dbReference type="PIRSF" id="PIRSF006060">
    <property type="entry name" value="AA_transporter"/>
    <property type="match status" value="1"/>
</dbReference>
<organism evidence="7 8">
    <name type="scientific">Ferroacidibacillus organovorans</name>
    <dbReference type="NCBI Taxonomy" id="1765683"/>
    <lineage>
        <taxon>Bacteria</taxon>
        <taxon>Bacillati</taxon>
        <taxon>Bacillota</taxon>
        <taxon>Bacilli</taxon>
        <taxon>Bacillales</taxon>
        <taxon>Alicyclobacillaceae</taxon>
        <taxon>Ferroacidibacillus</taxon>
    </lineage>
</organism>
<evidence type="ECO:0000256" key="4">
    <source>
        <dbReference type="ARBA" id="ARBA00022989"/>
    </source>
</evidence>
<dbReference type="AlphaFoldDB" id="A0A853KBX3"/>
<evidence type="ECO:0000313" key="7">
    <source>
        <dbReference type="EMBL" id="OAG94532.1"/>
    </source>
</evidence>
<dbReference type="EMBL" id="LSUQ01000009">
    <property type="protein sequence ID" value="OAG94532.1"/>
    <property type="molecule type" value="Genomic_DNA"/>
</dbReference>